<evidence type="ECO:0000256" key="2">
    <source>
        <dbReference type="ARBA" id="ARBA00022729"/>
    </source>
</evidence>
<dbReference type="InterPro" id="IPR001967">
    <property type="entry name" value="Peptidase_S11_N"/>
</dbReference>
<organism evidence="11 12">
    <name type="scientific">Candidatus Wolfebacteria bacterium GW2011_GWA2_47_9b</name>
    <dbReference type="NCBI Taxonomy" id="1619005"/>
    <lineage>
        <taxon>Bacteria</taxon>
        <taxon>Candidatus Wolfeibacteriota</taxon>
    </lineage>
</organism>
<dbReference type="PANTHER" id="PTHR35333">
    <property type="entry name" value="BETA-LACTAMASE"/>
    <property type="match status" value="1"/>
</dbReference>
<dbReference type="GO" id="GO:0030655">
    <property type="term" value="P:beta-lactam antibiotic catabolic process"/>
    <property type="evidence" value="ECO:0007669"/>
    <property type="project" value="InterPro"/>
</dbReference>
<dbReference type="GO" id="GO:0006508">
    <property type="term" value="P:proteolysis"/>
    <property type="evidence" value="ECO:0007669"/>
    <property type="project" value="InterPro"/>
</dbReference>
<dbReference type="Proteomes" id="UP000033882">
    <property type="component" value="Unassembled WGS sequence"/>
</dbReference>
<evidence type="ECO:0000256" key="5">
    <source>
        <dbReference type="ARBA" id="ARBA00022984"/>
    </source>
</evidence>
<dbReference type="InterPro" id="IPR000871">
    <property type="entry name" value="Beta-lactam_class-A"/>
</dbReference>
<keyword evidence="11" id="KW-0121">Carboxypeptidase</keyword>
<dbReference type="PRINTS" id="PR00725">
    <property type="entry name" value="DADACBPTASE1"/>
</dbReference>
<reference evidence="11 12" key="1">
    <citation type="journal article" date="2015" name="Nature">
        <title>rRNA introns, odd ribosomes, and small enigmatic genomes across a large radiation of phyla.</title>
        <authorList>
            <person name="Brown C.T."/>
            <person name="Hug L.A."/>
            <person name="Thomas B.C."/>
            <person name="Sharon I."/>
            <person name="Castelle C.J."/>
            <person name="Singh A."/>
            <person name="Wilkins M.J."/>
            <person name="Williams K.H."/>
            <person name="Banfield J.F."/>
        </authorList>
    </citation>
    <scope>NUCLEOTIDE SEQUENCE [LARGE SCALE GENOMIC DNA]</scope>
</reference>
<gene>
    <name evidence="11" type="ORF">UY19_C0002G0015</name>
</gene>
<dbReference type="InterPro" id="IPR012338">
    <property type="entry name" value="Beta-lactam/transpept-like"/>
</dbReference>
<dbReference type="EMBL" id="LCPB01000002">
    <property type="protein sequence ID" value="KKU90442.1"/>
    <property type="molecule type" value="Genomic_DNA"/>
</dbReference>
<dbReference type="GO" id="GO:0009252">
    <property type="term" value="P:peptidoglycan biosynthetic process"/>
    <property type="evidence" value="ECO:0007669"/>
    <property type="project" value="UniProtKB-KW"/>
</dbReference>
<keyword evidence="3" id="KW-0378">Hydrolase</keyword>
<evidence type="ECO:0000256" key="8">
    <source>
        <dbReference type="PIRSR" id="PIRSR618044-2"/>
    </source>
</evidence>
<evidence type="ECO:0000259" key="10">
    <source>
        <dbReference type="Pfam" id="PF00768"/>
    </source>
</evidence>
<evidence type="ECO:0000313" key="11">
    <source>
        <dbReference type="EMBL" id="KKU90442.1"/>
    </source>
</evidence>
<dbReference type="InterPro" id="IPR018044">
    <property type="entry name" value="Peptidase_S11"/>
</dbReference>
<proteinExistence type="inferred from homology"/>
<protein>
    <submittedName>
        <fullName evidence="11">D-alanyl-D-alanine carboxypeptidase</fullName>
    </submittedName>
</protein>
<name>A0A0G1U8K0_9BACT</name>
<dbReference type="GO" id="GO:0008800">
    <property type="term" value="F:beta-lactamase activity"/>
    <property type="evidence" value="ECO:0007669"/>
    <property type="project" value="InterPro"/>
</dbReference>
<evidence type="ECO:0000313" key="12">
    <source>
        <dbReference type="Proteomes" id="UP000033882"/>
    </source>
</evidence>
<comment type="caution">
    <text evidence="11">The sequence shown here is derived from an EMBL/GenBank/DDBJ whole genome shotgun (WGS) entry which is preliminary data.</text>
</comment>
<feature type="domain" description="Peptidase S11 D-alanyl-D-alanine carboxypeptidase A N-terminal" evidence="10">
    <location>
        <begin position="60"/>
        <end position="292"/>
    </location>
</feature>
<dbReference type="GO" id="GO:0008360">
    <property type="term" value="P:regulation of cell shape"/>
    <property type="evidence" value="ECO:0007669"/>
    <property type="project" value="UniProtKB-KW"/>
</dbReference>
<dbReference type="Gene3D" id="3.40.710.10">
    <property type="entry name" value="DD-peptidase/beta-lactamase superfamily"/>
    <property type="match status" value="1"/>
</dbReference>
<comment type="similarity">
    <text evidence="1 9">Belongs to the peptidase S11 family.</text>
</comment>
<keyword evidence="2" id="KW-0732">Signal</keyword>
<accession>A0A0G1U8K0</accession>
<evidence type="ECO:0000256" key="4">
    <source>
        <dbReference type="ARBA" id="ARBA00022960"/>
    </source>
</evidence>
<keyword evidence="4" id="KW-0133">Cell shape</keyword>
<evidence type="ECO:0000256" key="1">
    <source>
        <dbReference type="ARBA" id="ARBA00007164"/>
    </source>
</evidence>
<dbReference type="GO" id="GO:0009002">
    <property type="term" value="F:serine-type D-Ala-D-Ala carboxypeptidase activity"/>
    <property type="evidence" value="ECO:0007669"/>
    <property type="project" value="InterPro"/>
</dbReference>
<keyword evidence="11" id="KW-0645">Protease</keyword>
<evidence type="ECO:0000256" key="7">
    <source>
        <dbReference type="PIRSR" id="PIRSR618044-1"/>
    </source>
</evidence>
<evidence type="ECO:0000256" key="6">
    <source>
        <dbReference type="ARBA" id="ARBA00023316"/>
    </source>
</evidence>
<dbReference type="SUPFAM" id="SSF56601">
    <property type="entry name" value="beta-lactamase/transpeptidase-like"/>
    <property type="match status" value="1"/>
</dbReference>
<keyword evidence="6" id="KW-0961">Cell wall biogenesis/degradation</keyword>
<feature type="active site" description="Acyl-ester intermediate" evidence="7">
    <location>
        <position position="95"/>
    </location>
</feature>
<keyword evidence="5" id="KW-0573">Peptidoglycan synthesis</keyword>
<feature type="active site" description="Proton acceptor" evidence="7">
    <location>
        <position position="98"/>
    </location>
</feature>
<evidence type="ECO:0000256" key="9">
    <source>
        <dbReference type="RuleBase" id="RU004016"/>
    </source>
</evidence>
<dbReference type="GO" id="GO:0046677">
    <property type="term" value="P:response to antibiotic"/>
    <property type="evidence" value="ECO:0007669"/>
    <property type="project" value="InterPro"/>
</dbReference>
<feature type="active site" evidence="7">
    <location>
        <position position="150"/>
    </location>
</feature>
<dbReference type="AlphaFoldDB" id="A0A0G1U8K0"/>
<feature type="binding site" evidence="8">
    <location>
        <position position="263"/>
    </location>
    <ligand>
        <name>substrate</name>
    </ligand>
</feature>
<dbReference type="PANTHER" id="PTHR35333:SF3">
    <property type="entry name" value="BETA-LACTAMASE-TYPE TRANSPEPTIDASE FOLD CONTAINING PROTEIN"/>
    <property type="match status" value="1"/>
</dbReference>
<sequence>MSHIFRMIVDILLLSSCSHNPQYLPGSVTPFDVYGIVGGGDADSFAASSSYVASVLTSTAEVQEDIKAKRFLVTVLGDTGPLLARAADQSWPTASIAKLMSAVIVAEHLDCSHLVAMTTKAIATEGESGQFVPQEQFLVYDLLRAMLIASSNDAAEALALYANRETFVRRMNEKARELGMDHTTFVDPSGLSDKNRSTPEDLLTLIAFIYAKHADLLAITRLSSVRICDVQFGHRKQLLSTNEFTRTASTASDVRRVEFIGGKTGYTASAIGNLVSLFSVHGYTIAIVVMGSTDRFGDTRRLLARAAPRFR</sequence>
<dbReference type="GO" id="GO:0071555">
    <property type="term" value="P:cell wall organization"/>
    <property type="evidence" value="ECO:0007669"/>
    <property type="project" value="UniProtKB-KW"/>
</dbReference>
<evidence type="ECO:0000256" key="3">
    <source>
        <dbReference type="ARBA" id="ARBA00022801"/>
    </source>
</evidence>
<dbReference type="Pfam" id="PF00768">
    <property type="entry name" value="Peptidase_S11"/>
    <property type="match status" value="1"/>
</dbReference>